<accession>A0A5N6NV70</accession>
<name>A0A5N6NV70_9ASTR</name>
<keyword evidence="2" id="KW-1185">Reference proteome</keyword>
<dbReference type="Proteomes" id="UP000326396">
    <property type="component" value="Linkage Group LG16"/>
</dbReference>
<protein>
    <submittedName>
        <fullName evidence="1">Uncharacterized protein</fullName>
    </submittedName>
</protein>
<gene>
    <name evidence="1" type="ORF">E3N88_15132</name>
</gene>
<organism evidence="1 2">
    <name type="scientific">Mikania micrantha</name>
    <name type="common">bitter vine</name>
    <dbReference type="NCBI Taxonomy" id="192012"/>
    <lineage>
        <taxon>Eukaryota</taxon>
        <taxon>Viridiplantae</taxon>
        <taxon>Streptophyta</taxon>
        <taxon>Embryophyta</taxon>
        <taxon>Tracheophyta</taxon>
        <taxon>Spermatophyta</taxon>
        <taxon>Magnoliopsida</taxon>
        <taxon>eudicotyledons</taxon>
        <taxon>Gunneridae</taxon>
        <taxon>Pentapetalae</taxon>
        <taxon>asterids</taxon>
        <taxon>campanulids</taxon>
        <taxon>Asterales</taxon>
        <taxon>Asteraceae</taxon>
        <taxon>Asteroideae</taxon>
        <taxon>Heliantheae alliance</taxon>
        <taxon>Eupatorieae</taxon>
        <taxon>Mikania</taxon>
    </lineage>
</organism>
<proteinExistence type="predicted"/>
<comment type="caution">
    <text evidence="1">The sequence shown here is derived from an EMBL/GenBank/DDBJ whole genome shotgun (WGS) entry which is preliminary data.</text>
</comment>
<evidence type="ECO:0000313" key="2">
    <source>
        <dbReference type="Proteomes" id="UP000326396"/>
    </source>
</evidence>
<reference evidence="1 2" key="1">
    <citation type="submission" date="2019-05" db="EMBL/GenBank/DDBJ databases">
        <title>Mikania micrantha, genome provides insights into the molecular mechanism of rapid growth.</title>
        <authorList>
            <person name="Liu B."/>
        </authorList>
    </citation>
    <scope>NUCLEOTIDE SEQUENCE [LARGE SCALE GENOMIC DNA]</scope>
    <source>
        <strain evidence="1">NLD-2019</strain>
        <tissue evidence="1">Leaf</tissue>
    </source>
</reference>
<sequence length="96" mass="10629">MVEICRKPVGKTKLDELWRVESEKLSGRSSIGIISLGFIRFCRLGGVAYRDGGFKYSPRTAADFGSQLSAMLVAYRDDATCWAIAVRTVVPRVTLN</sequence>
<dbReference type="AlphaFoldDB" id="A0A5N6NV70"/>
<dbReference type="EMBL" id="SZYD01000008">
    <property type="protein sequence ID" value="KAD5507429.1"/>
    <property type="molecule type" value="Genomic_DNA"/>
</dbReference>
<evidence type="ECO:0000313" key="1">
    <source>
        <dbReference type="EMBL" id="KAD5507429.1"/>
    </source>
</evidence>